<dbReference type="RefSeq" id="WP_189608897.1">
    <property type="nucleotide sequence ID" value="NZ_BMXR01000005.1"/>
</dbReference>
<dbReference type="Gene3D" id="1.10.132.60">
    <property type="entry name" value="DNA polymerase family B, C-terminal domain"/>
    <property type="match status" value="1"/>
</dbReference>
<dbReference type="InterPro" id="IPR006172">
    <property type="entry name" value="DNA-dir_DNA_pol_B"/>
</dbReference>
<sequence length="773" mass="88943">MLQESQPDPAFVLSRHWSETDNGLELRYWLKIGDDVRCWTLEGQESVCFIPEREWAAWHRVWATRPVMPRVGEPGLISLEGEAVRPVYSATFTEQRQWVRRGRDQQLRVWEDDVIPSDRFLMERLITASVTREGKRLRPASVEPKLRVVSLDIETAWYVPGQCPDLYSIAVVTEDASAVWVVDRGHTRPANAPEDLHWVDSEQACLEAFIDWVQAYDPDILVGWAVVDFDLFVLQQHADRHNRPLALGRDGSGVRWHKRQGGPSRVDIEGRQVVDGPGTLRSAAWYLDSYSLEFVSRTILGRGKAIEDSDDRVGEIERLYREEPLALYTYNREDAQLVIDIFREAKLWHFLVERAHLTGLTLDRIGASAAAFSYVYLPRLHRAGRVAPSVGEQSLTEHSPGGFVMDSKPGLYDDVLVLDFKSLYPSIIRTFLIDPLGLHRGLESPEAETVPGFLGARFHRTDHILPGIIDRLWAARDEAKREQNAPLSQSIKILMNSFYGVLGSNLCRFFDPRLASSITRRGHQILNESRDHIEQQGYRVIYGDTDSVFVWADRHPNPPELGQQLAGQLNNWWRQRIRTEFDLDCHLEMEFETHYRRFLMPTIRGLETGSKKRYAGVVDDGGRTRLVFKGLEAVRSDWTPLAKQFQQGLYQRVFDGADYAAYVREEVAALKAGQRDDRLTYQRRLRRPLSSYEKQKPPHVQAALKRKAEQPTWSGRQIAYRMTVNGVEPEPFVRSPLDYQHYLDKQLEPIADGILHFMGTSFRELIDEQMNLF</sequence>
<dbReference type="Gene3D" id="3.30.420.10">
    <property type="entry name" value="Ribonuclease H-like superfamily/Ribonuclease H"/>
    <property type="match status" value="1"/>
</dbReference>
<dbReference type="SUPFAM" id="SSF56672">
    <property type="entry name" value="DNA/RNA polymerases"/>
    <property type="match status" value="1"/>
</dbReference>
<dbReference type="PANTHER" id="PTHR10322:SF23">
    <property type="entry name" value="DNA POLYMERASE DELTA CATALYTIC SUBUNIT"/>
    <property type="match status" value="1"/>
</dbReference>
<dbReference type="InterPro" id="IPR006134">
    <property type="entry name" value="DNA-dir_DNA_pol_B_multi_dom"/>
</dbReference>
<gene>
    <name evidence="10" type="ORF">GCM10007392_24210</name>
</gene>
<dbReference type="InterPro" id="IPR043502">
    <property type="entry name" value="DNA/RNA_pol_sf"/>
</dbReference>
<evidence type="ECO:0000259" key="9">
    <source>
        <dbReference type="Pfam" id="PF03104"/>
    </source>
</evidence>
<dbReference type="GO" id="GO:0003887">
    <property type="term" value="F:DNA-directed DNA polymerase activity"/>
    <property type="evidence" value="ECO:0007669"/>
    <property type="project" value="UniProtKB-KW"/>
</dbReference>
<dbReference type="PANTHER" id="PTHR10322">
    <property type="entry name" value="DNA POLYMERASE CATALYTIC SUBUNIT"/>
    <property type="match status" value="1"/>
</dbReference>
<dbReference type="Gene3D" id="6.10.140.1130">
    <property type="match status" value="1"/>
</dbReference>
<dbReference type="GO" id="GO:0003677">
    <property type="term" value="F:DNA binding"/>
    <property type="evidence" value="ECO:0007669"/>
    <property type="project" value="UniProtKB-KW"/>
</dbReference>
<dbReference type="InterPro" id="IPR017964">
    <property type="entry name" value="DNA-dir_DNA_pol_B_CS"/>
</dbReference>
<keyword evidence="7" id="KW-0235">DNA replication</keyword>
<keyword evidence="11" id="KW-1185">Reference proteome</keyword>
<dbReference type="Pfam" id="PF00136">
    <property type="entry name" value="DNA_pol_B"/>
    <property type="match status" value="1"/>
</dbReference>
<dbReference type="AlphaFoldDB" id="A0A918NB85"/>
<keyword evidence="4 7" id="KW-0239">DNA-directed DNA polymerase</keyword>
<evidence type="ECO:0000256" key="7">
    <source>
        <dbReference type="RuleBase" id="RU000442"/>
    </source>
</evidence>
<evidence type="ECO:0000256" key="2">
    <source>
        <dbReference type="ARBA" id="ARBA00022679"/>
    </source>
</evidence>
<dbReference type="EC" id="2.7.7.7" evidence="7"/>
<evidence type="ECO:0000313" key="11">
    <source>
        <dbReference type="Proteomes" id="UP000626148"/>
    </source>
</evidence>
<dbReference type="InterPro" id="IPR050240">
    <property type="entry name" value="DNA_pol_type-B"/>
</dbReference>
<feature type="domain" description="DNA-directed DNA polymerase family B multifunctional" evidence="8">
    <location>
        <begin position="375"/>
        <end position="710"/>
    </location>
</feature>
<dbReference type="Pfam" id="PF21474">
    <property type="entry name" value="DNApolII_N"/>
    <property type="match status" value="1"/>
</dbReference>
<dbReference type="Gene3D" id="3.90.1600.10">
    <property type="entry name" value="Palm domain of DNA polymerase"/>
    <property type="match status" value="2"/>
</dbReference>
<evidence type="ECO:0000256" key="6">
    <source>
        <dbReference type="ARBA" id="ARBA00049244"/>
    </source>
</evidence>
<keyword evidence="3 7" id="KW-0548">Nucleotidyltransferase</keyword>
<dbReference type="Pfam" id="PF03104">
    <property type="entry name" value="DNA_pol_B_exo1"/>
    <property type="match status" value="1"/>
</dbReference>
<dbReference type="InterPro" id="IPR036397">
    <property type="entry name" value="RNaseH_sf"/>
</dbReference>
<evidence type="ECO:0000259" key="8">
    <source>
        <dbReference type="Pfam" id="PF00136"/>
    </source>
</evidence>
<dbReference type="Gene3D" id="1.10.287.690">
    <property type="entry name" value="Helix hairpin bin"/>
    <property type="match status" value="1"/>
</dbReference>
<evidence type="ECO:0000256" key="1">
    <source>
        <dbReference type="ARBA" id="ARBA00005755"/>
    </source>
</evidence>
<organism evidence="10 11">
    <name type="scientific">Saccharospirillum salsuginis</name>
    <dbReference type="NCBI Taxonomy" id="418750"/>
    <lineage>
        <taxon>Bacteria</taxon>
        <taxon>Pseudomonadati</taxon>
        <taxon>Pseudomonadota</taxon>
        <taxon>Gammaproteobacteria</taxon>
        <taxon>Oceanospirillales</taxon>
        <taxon>Saccharospirillaceae</taxon>
        <taxon>Saccharospirillum</taxon>
    </lineage>
</organism>
<dbReference type="EMBL" id="BMXR01000005">
    <property type="protein sequence ID" value="GGX55676.1"/>
    <property type="molecule type" value="Genomic_DNA"/>
</dbReference>
<evidence type="ECO:0000256" key="5">
    <source>
        <dbReference type="ARBA" id="ARBA00023125"/>
    </source>
</evidence>
<comment type="caution">
    <text evidence="10">The sequence shown here is derived from an EMBL/GenBank/DDBJ whole genome shotgun (WGS) entry which is preliminary data.</text>
</comment>
<dbReference type="InterPro" id="IPR023211">
    <property type="entry name" value="DNA_pol_palm_dom_sf"/>
</dbReference>
<name>A0A918NB85_9GAMM</name>
<dbReference type="CDD" id="cd05537">
    <property type="entry name" value="POLBc_Pol_II"/>
    <property type="match status" value="1"/>
</dbReference>
<dbReference type="GO" id="GO:0045004">
    <property type="term" value="P:DNA replication proofreading"/>
    <property type="evidence" value="ECO:0007669"/>
    <property type="project" value="TreeGrafter"/>
</dbReference>
<keyword evidence="5 7" id="KW-0238">DNA-binding</keyword>
<dbReference type="FunFam" id="3.90.1600.10:FF:000030">
    <property type="entry name" value="DNA polymerase II"/>
    <property type="match status" value="1"/>
</dbReference>
<dbReference type="GO" id="GO:0008296">
    <property type="term" value="F:3'-5'-DNA exonuclease activity"/>
    <property type="evidence" value="ECO:0007669"/>
    <property type="project" value="TreeGrafter"/>
</dbReference>
<protein>
    <recommendedName>
        <fullName evidence="7">DNA polymerase</fullName>
        <ecNumber evidence="7">2.7.7.7</ecNumber>
    </recommendedName>
</protein>
<dbReference type="GO" id="GO:0009432">
    <property type="term" value="P:SOS response"/>
    <property type="evidence" value="ECO:0007669"/>
    <property type="project" value="TreeGrafter"/>
</dbReference>
<dbReference type="InterPro" id="IPR042087">
    <property type="entry name" value="DNA_pol_B_thumb"/>
</dbReference>
<reference evidence="10" key="2">
    <citation type="submission" date="2020-09" db="EMBL/GenBank/DDBJ databases">
        <authorList>
            <person name="Sun Q."/>
            <person name="Kim S."/>
        </authorList>
    </citation>
    <scope>NUCLEOTIDE SEQUENCE</scope>
    <source>
        <strain evidence="10">KCTC 22169</strain>
    </source>
</reference>
<evidence type="ECO:0000256" key="4">
    <source>
        <dbReference type="ARBA" id="ARBA00022932"/>
    </source>
</evidence>
<dbReference type="CDD" id="cd05784">
    <property type="entry name" value="DNA_polB_II_exo"/>
    <property type="match status" value="1"/>
</dbReference>
<dbReference type="InterPro" id="IPR012337">
    <property type="entry name" value="RNaseH-like_sf"/>
</dbReference>
<dbReference type="PROSITE" id="PS00116">
    <property type="entry name" value="DNA_POLYMERASE_B"/>
    <property type="match status" value="1"/>
</dbReference>
<dbReference type="NCBIfam" id="NF004421">
    <property type="entry name" value="PRK05762.1-2"/>
    <property type="match status" value="1"/>
</dbReference>
<comment type="similarity">
    <text evidence="1 7">Belongs to the DNA polymerase type-B family.</text>
</comment>
<dbReference type="Proteomes" id="UP000626148">
    <property type="component" value="Unassembled WGS sequence"/>
</dbReference>
<dbReference type="PRINTS" id="PR00106">
    <property type="entry name" value="DNAPOLB"/>
</dbReference>
<dbReference type="SUPFAM" id="SSF53098">
    <property type="entry name" value="Ribonuclease H-like"/>
    <property type="match status" value="1"/>
</dbReference>
<reference evidence="10" key="1">
    <citation type="journal article" date="2014" name="Int. J. Syst. Evol. Microbiol.">
        <title>Complete genome sequence of Corynebacterium casei LMG S-19264T (=DSM 44701T), isolated from a smear-ripened cheese.</title>
        <authorList>
            <consortium name="US DOE Joint Genome Institute (JGI-PGF)"/>
            <person name="Walter F."/>
            <person name="Albersmeier A."/>
            <person name="Kalinowski J."/>
            <person name="Ruckert C."/>
        </authorList>
    </citation>
    <scope>NUCLEOTIDE SEQUENCE</scope>
    <source>
        <strain evidence="10">KCTC 22169</strain>
    </source>
</reference>
<comment type="catalytic activity">
    <reaction evidence="6 7">
        <text>DNA(n) + a 2'-deoxyribonucleoside 5'-triphosphate = DNA(n+1) + diphosphate</text>
        <dbReference type="Rhea" id="RHEA:22508"/>
        <dbReference type="Rhea" id="RHEA-COMP:17339"/>
        <dbReference type="Rhea" id="RHEA-COMP:17340"/>
        <dbReference type="ChEBI" id="CHEBI:33019"/>
        <dbReference type="ChEBI" id="CHEBI:61560"/>
        <dbReference type="ChEBI" id="CHEBI:173112"/>
        <dbReference type="EC" id="2.7.7.7"/>
    </reaction>
</comment>
<accession>A0A918NB85</accession>
<evidence type="ECO:0000256" key="3">
    <source>
        <dbReference type="ARBA" id="ARBA00022695"/>
    </source>
</evidence>
<proteinExistence type="inferred from homology"/>
<evidence type="ECO:0000313" key="10">
    <source>
        <dbReference type="EMBL" id="GGX55676.1"/>
    </source>
</evidence>
<keyword evidence="2 7" id="KW-0808">Transferase</keyword>
<dbReference type="SMART" id="SM00486">
    <property type="entry name" value="POLBc"/>
    <property type="match status" value="1"/>
</dbReference>
<dbReference type="InterPro" id="IPR006133">
    <property type="entry name" value="DNA-dir_DNA_pol_B_exonuc"/>
</dbReference>
<dbReference type="GO" id="GO:0000166">
    <property type="term" value="F:nucleotide binding"/>
    <property type="evidence" value="ECO:0007669"/>
    <property type="project" value="InterPro"/>
</dbReference>
<feature type="domain" description="DNA-directed DNA polymerase family B exonuclease" evidence="9">
    <location>
        <begin position="142"/>
        <end position="293"/>
    </location>
</feature>